<protein>
    <submittedName>
        <fullName evidence="2">Uncharacterized protein</fullName>
    </submittedName>
</protein>
<accession>A0ABV0T9U1</accession>
<feature type="region of interest" description="Disordered" evidence="1">
    <location>
        <begin position="69"/>
        <end position="89"/>
    </location>
</feature>
<keyword evidence="3" id="KW-1185">Reference proteome</keyword>
<reference evidence="2 3" key="1">
    <citation type="submission" date="2021-06" db="EMBL/GenBank/DDBJ databases">
        <authorList>
            <person name="Palmer J.M."/>
        </authorList>
    </citation>
    <scope>NUCLEOTIDE SEQUENCE [LARGE SCALE GENOMIC DNA]</scope>
    <source>
        <strain evidence="3">if_2019</strain>
        <tissue evidence="2">Muscle</tissue>
    </source>
</reference>
<dbReference type="EMBL" id="JAHRIQ010024617">
    <property type="protein sequence ID" value="MEQ2229160.1"/>
    <property type="molecule type" value="Genomic_DNA"/>
</dbReference>
<organism evidence="2 3">
    <name type="scientific">Ilyodon furcidens</name>
    <name type="common">goldbreast splitfin</name>
    <dbReference type="NCBI Taxonomy" id="33524"/>
    <lineage>
        <taxon>Eukaryota</taxon>
        <taxon>Metazoa</taxon>
        <taxon>Chordata</taxon>
        <taxon>Craniata</taxon>
        <taxon>Vertebrata</taxon>
        <taxon>Euteleostomi</taxon>
        <taxon>Actinopterygii</taxon>
        <taxon>Neopterygii</taxon>
        <taxon>Teleostei</taxon>
        <taxon>Neoteleostei</taxon>
        <taxon>Acanthomorphata</taxon>
        <taxon>Ovalentaria</taxon>
        <taxon>Atherinomorphae</taxon>
        <taxon>Cyprinodontiformes</taxon>
        <taxon>Goodeidae</taxon>
        <taxon>Ilyodon</taxon>
    </lineage>
</organism>
<dbReference type="Proteomes" id="UP001482620">
    <property type="component" value="Unassembled WGS sequence"/>
</dbReference>
<proteinExistence type="predicted"/>
<sequence>MTFCLPCSFTHLSTISSSASRDLWCCWKTRLCLTLGLLGRIKPTGGFHATPSFFNKPCLCPEIHSLQLKRQSPQSSSASPLSKPPRLDHKLPSASLTLEPVLELNLTQNCGNLHYQVTTRISTSSANHPLRTAQL</sequence>
<gene>
    <name evidence="2" type="ORF">ILYODFUR_016090</name>
</gene>
<feature type="compositionally biased region" description="Low complexity" evidence="1">
    <location>
        <begin position="69"/>
        <end position="81"/>
    </location>
</feature>
<comment type="caution">
    <text evidence="2">The sequence shown here is derived from an EMBL/GenBank/DDBJ whole genome shotgun (WGS) entry which is preliminary data.</text>
</comment>
<evidence type="ECO:0000256" key="1">
    <source>
        <dbReference type="SAM" id="MobiDB-lite"/>
    </source>
</evidence>
<evidence type="ECO:0000313" key="3">
    <source>
        <dbReference type="Proteomes" id="UP001482620"/>
    </source>
</evidence>
<evidence type="ECO:0000313" key="2">
    <source>
        <dbReference type="EMBL" id="MEQ2229160.1"/>
    </source>
</evidence>
<name>A0ABV0T9U1_9TELE</name>